<dbReference type="OrthoDB" id="6382824at2759"/>
<feature type="compositionally biased region" description="Low complexity" evidence="1">
    <location>
        <begin position="703"/>
        <end position="722"/>
    </location>
</feature>
<feature type="region of interest" description="Disordered" evidence="1">
    <location>
        <begin position="1222"/>
        <end position="1395"/>
    </location>
</feature>
<feature type="compositionally biased region" description="Basic residues" evidence="1">
    <location>
        <begin position="868"/>
        <end position="878"/>
    </location>
</feature>
<feature type="compositionally biased region" description="Low complexity" evidence="1">
    <location>
        <begin position="1243"/>
        <end position="1258"/>
    </location>
</feature>
<feature type="compositionally biased region" description="Polar residues" evidence="1">
    <location>
        <begin position="779"/>
        <end position="812"/>
    </location>
</feature>
<feature type="compositionally biased region" description="Low complexity" evidence="1">
    <location>
        <begin position="854"/>
        <end position="867"/>
    </location>
</feature>
<feature type="compositionally biased region" description="Polar residues" evidence="1">
    <location>
        <begin position="827"/>
        <end position="853"/>
    </location>
</feature>
<feature type="compositionally biased region" description="Polar residues" evidence="1">
    <location>
        <begin position="1309"/>
        <end position="1319"/>
    </location>
</feature>
<feature type="region of interest" description="Disordered" evidence="1">
    <location>
        <begin position="703"/>
        <end position="727"/>
    </location>
</feature>
<feature type="compositionally biased region" description="Basic and acidic residues" evidence="1">
    <location>
        <begin position="1329"/>
        <end position="1340"/>
    </location>
</feature>
<evidence type="ECO:0000256" key="1">
    <source>
        <dbReference type="SAM" id="MobiDB-lite"/>
    </source>
</evidence>
<gene>
    <name evidence="2" type="primary">jg7841</name>
    <name evidence="2" type="ORF">PAEG_LOCUS15147</name>
</gene>
<proteinExistence type="predicted"/>
<dbReference type="Proteomes" id="UP000838756">
    <property type="component" value="Unassembled WGS sequence"/>
</dbReference>
<comment type="caution">
    <text evidence="2">The sequence shown here is derived from an EMBL/GenBank/DDBJ whole genome shotgun (WGS) entry which is preliminary data.</text>
</comment>
<feature type="compositionally biased region" description="Basic and acidic residues" evidence="1">
    <location>
        <begin position="903"/>
        <end position="915"/>
    </location>
</feature>
<evidence type="ECO:0000313" key="3">
    <source>
        <dbReference type="Proteomes" id="UP000838756"/>
    </source>
</evidence>
<reference evidence="2" key="1">
    <citation type="submission" date="2022-03" db="EMBL/GenBank/DDBJ databases">
        <authorList>
            <person name="Lindestad O."/>
        </authorList>
    </citation>
    <scope>NUCLEOTIDE SEQUENCE</scope>
</reference>
<feature type="region of interest" description="Disordered" evidence="1">
    <location>
        <begin position="1647"/>
        <end position="1693"/>
    </location>
</feature>
<sequence length="1833" mass="207336">MQSNMVTGYFVKIRIQLSPPDSAGVVRGDEENITDAGKQHPLCYYYHLLRSPIRLPSVMALKVLPCLALLTVCLAEKAQSRWSRQISSYTSDISDWVPLSGPVERELPQIRRQAVAEPRILSEPFTGFVKPTGFSQDTFPSRAFYNSPSNRQLYLQSVPSAPQNYISEQGFNQGLRFGLAQPNFPLSQGFVSPQYNFDNIPQVKPRPQIHSNQVKFENPTSKANTPLPSSVKTYTNQAGRSHYELPKFVDGYRADNTSDLAIAKKPQSLHKIKFELADKSKETFGSPKTKVEREEVQLLYVPLDSMNRGQLNFRNPLTSPQILNTELFNQRQNPLMQNLAGEFQTPLSQPIDTFNSQEFLTNFNSQFREVDYSPKFSTVTTPFPTTAPTTTKPKKLKPHQPPLAIFSTHDAKKDDQVKVGDVLHSLKNANTVAVLDSVNPLNAPKVFIGPSSLSPPENYVKFELPYLSNIENIDKKLRQLPFFVAPLSYNTPQGFAKIPFPSPHVGSVVINSLIKDTSPANKPPAADVYSNIYSRPLQYKQEPKPVTQKPVINYYTTSSPKPVNSPNYEQNFYSIEPQAVSTLRPLKETVSNLPVTQSTSSPYKTGSYFLSNLGNRYNTPQFVNFPQETNYQSAEPPKIQNVFKTETSTTPRTTITTSTKPTTYPSQLLETHNPYSINQAFHYSTPLDYQNFFDEYKEAYGNSGPKISNSPPSISLSSTPGPVKEEVELEQPKVEQKHQQLSPNYLQNYTPEIHHESEIVNSRYPISNTNDYSTQITQNSQSDYTNYGNTGNSGDRTNNFESEAYTGTLQTQTNLSENNTAENNSAEKSTNDNQDTKSSSEYSQYEVGQNSQEIISSTSSTTTSTRRSPIRSRGRPRYPTKTEKTESQEYSTHAPVTRRPLRERKPLPTRSRYEPNKITTESPTPKPVDSSESTTKFTRTRTRGRVQYKIPEDDDNYTKRNKPSKKEQDLAYQRDVLHQNYPVTLMERTSTVDIEAITEPTVIVSNNHENTKTEDTEDAYSNDKLSITAPINSELEDLPQQYTTAIHSISEAPYEAKVANNDEDYTYPQKSSAVPQNIPQSYDEIIEEREAVQKYPEKKQENKDNVLFATKASSTENESNVPVYSNDEFKTNRQEETTSAPVLETKGVSQELNQEQEENIVETTPSYNRVRVRPGVIRQYHQTSLAESSRTDRRKHVQPITYRPAFDRRRTTMRIEEIEADLKTKQVHGRPEFQDYKQPVYKPEPSTESAAPSSTTETSVKRGQLRRRRPSYASTSTEATITRRPYEAKNRFRGRRPTEKPTDKPEVQTDISSTTQKNIGFNRYSHRSRLSERYNKKQETEDQVGEDQELNYSINRPKYATPESERWSPKISIDSFKPYNPNNIAEENKEASPIDGKSKDELEIITVKNEYEDILISVTPAYNNRANKKMPDIPPTLEALVEQSKVTKSDSTDTMSTFESMLEEVMKSLEEQDENEYTSKVMKHKGGEIGEIPPEKIISSGENFSLKSTTPIQEEAATLIPDNDPSATVTEEVPSQKNRRRGFWKKVKVRPVTEEIDAAESQYYPHIVNRIGQYAPKNSIEKSGKGSSKVAVTTYKPNYQFLKDFFETHEDALDVITNIDIPKITPVNRVESNTEVVKATTDSTTKNDIVGTTEKNNPGEMDLGTGSPDPTLDDSSYYSEPTEPALKDTSPIDRSDGLSFMDYLFGVTSSDESDSFKNHTIYEKEIRTTTELPKENAVEVDTETTKVKTTTESSYVPEEMTAEPVYDNTESITERLELASDISEESVFKVESSSVSSFMDPANVVSTSMSTEISHETEICFRGKCIKTNKNLL</sequence>
<feature type="compositionally biased region" description="Basic and acidic residues" evidence="1">
    <location>
        <begin position="1222"/>
        <end position="1235"/>
    </location>
</feature>
<dbReference type="EMBL" id="CAKXAJ010025311">
    <property type="protein sequence ID" value="CAH2237987.1"/>
    <property type="molecule type" value="Genomic_DNA"/>
</dbReference>
<accession>A0A8S4RN16</accession>
<feature type="compositionally biased region" description="Basic and acidic residues" evidence="1">
    <location>
        <begin position="1386"/>
        <end position="1395"/>
    </location>
</feature>
<name>A0A8S4RN16_9NEOP</name>
<feature type="region of interest" description="Disordered" evidence="1">
    <location>
        <begin position="779"/>
        <end position="969"/>
    </location>
</feature>
<feature type="compositionally biased region" description="Basic and acidic residues" evidence="1">
    <location>
        <begin position="1284"/>
        <end position="1307"/>
    </location>
</feature>
<protein>
    <submittedName>
        <fullName evidence="2">Jg7841 protein</fullName>
    </submittedName>
</protein>
<keyword evidence="3" id="KW-1185">Reference proteome</keyword>
<organism evidence="2 3">
    <name type="scientific">Pararge aegeria aegeria</name>
    <dbReference type="NCBI Taxonomy" id="348720"/>
    <lineage>
        <taxon>Eukaryota</taxon>
        <taxon>Metazoa</taxon>
        <taxon>Ecdysozoa</taxon>
        <taxon>Arthropoda</taxon>
        <taxon>Hexapoda</taxon>
        <taxon>Insecta</taxon>
        <taxon>Pterygota</taxon>
        <taxon>Neoptera</taxon>
        <taxon>Endopterygota</taxon>
        <taxon>Lepidoptera</taxon>
        <taxon>Glossata</taxon>
        <taxon>Ditrysia</taxon>
        <taxon>Papilionoidea</taxon>
        <taxon>Nymphalidae</taxon>
        <taxon>Satyrinae</taxon>
        <taxon>Satyrini</taxon>
        <taxon>Parargina</taxon>
        <taxon>Pararge</taxon>
    </lineage>
</organism>
<feature type="compositionally biased region" description="Low complexity" evidence="1">
    <location>
        <begin position="813"/>
        <end position="826"/>
    </location>
</feature>
<evidence type="ECO:0000313" key="2">
    <source>
        <dbReference type="EMBL" id="CAH2237987.1"/>
    </source>
</evidence>